<reference evidence="3" key="1">
    <citation type="journal article" date="2016" name="Genome Biol. Evol.">
        <title>Comparative 'omics' of the Fusarium fujikuroi species complex highlights differences in genetic potential and metabolite synthesis.</title>
        <authorList>
            <person name="Niehaus E.-M."/>
            <person name="Muensterkoetter M."/>
            <person name="Proctor R.H."/>
            <person name="Brown D.W."/>
            <person name="Sharon A."/>
            <person name="Idan Y."/>
            <person name="Oren-Young L."/>
            <person name="Sieber C.M."/>
            <person name="Novak O."/>
            <person name="Pencik A."/>
            <person name="Tarkowska D."/>
            <person name="Hromadova K."/>
            <person name="Freeman S."/>
            <person name="Maymon M."/>
            <person name="Elazar M."/>
            <person name="Youssef S.A."/>
            <person name="El-Shabrawy E.S.M."/>
            <person name="Shalaby A.B.A."/>
            <person name="Houterman P."/>
            <person name="Brock N.L."/>
            <person name="Burkhardt I."/>
            <person name="Tsavkelova E.A."/>
            <person name="Dickschat J.S."/>
            <person name="Galuszka P."/>
            <person name="Gueldener U."/>
            <person name="Tudzynski B."/>
        </authorList>
    </citation>
    <scope>NUCLEOTIDE SEQUENCE [LARGE SCALE GENOMIC DNA]</scope>
    <source>
        <strain evidence="3">MRC7560</strain>
    </source>
</reference>
<proteinExistence type="predicted"/>
<protein>
    <submittedName>
        <fullName evidence="2">Uncharacterized protein</fullName>
    </submittedName>
</protein>
<keyword evidence="3" id="KW-1185">Reference proteome</keyword>
<dbReference type="EMBL" id="FCQH01000022">
    <property type="protein sequence ID" value="CVL08105.1"/>
    <property type="molecule type" value="Genomic_DNA"/>
</dbReference>
<evidence type="ECO:0000313" key="2">
    <source>
        <dbReference type="EMBL" id="CVL08105.1"/>
    </source>
</evidence>
<organism evidence="2 3">
    <name type="scientific">Fusarium mangiferae</name>
    <name type="common">Mango malformation disease fungus</name>
    <dbReference type="NCBI Taxonomy" id="192010"/>
    <lineage>
        <taxon>Eukaryota</taxon>
        <taxon>Fungi</taxon>
        <taxon>Dikarya</taxon>
        <taxon>Ascomycota</taxon>
        <taxon>Pezizomycotina</taxon>
        <taxon>Sordariomycetes</taxon>
        <taxon>Hypocreomycetidae</taxon>
        <taxon>Hypocreales</taxon>
        <taxon>Nectriaceae</taxon>
        <taxon>Fusarium</taxon>
        <taxon>Fusarium fujikuroi species complex</taxon>
    </lineage>
</organism>
<evidence type="ECO:0000313" key="3">
    <source>
        <dbReference type="Proteomes" id="UP000184255"/>
    </source>
</evidence>
<feature type="region of interest" description="Disordered" evidence="1">
    <location>
        <begin position="17"/>
        <end position="40"/>
    </location>
</feature>
<sequence length="231" mass="26303">MDFRDHALPITPLVTPVIDGDVPVTPLTETDSLEDEDDNAPVTPLIETYWLEDEDGDVPVTPLTETDSLEDEDDDAPVTPLIENYWLEYEDDELPMSRKDVDKLCGTHPSTVELKYFTLQLKLFQGLGSLAETIKVMEAQKSWEYTIKDRFVANQYRIVESQKVETGFYWRFVRGLESFAKFVPDCDPDLQAFQVRSELETAAPTSRLSLNMLVFSPVPECERAAALPFEE</sequence>
<comment type="caution">
    <text evidence="2">The sequence shown here is derived from an EMBL/GenBank/DDBJ whole genome shotgun (WGS) entry which is preliminary data.</text>
</comment>
<gene>
    <name evidence="2" type="ORF">FMAN_14231</name>
</gene>
<dbReference type="GeneID" id="65093480"/>
<dbReference type="VEuPathDB" id="FungiDB:FMAN_14231"/>
<feature type="region of interest" description="Disordered" evidence="1">
    <location>
        <begin position="54"/>
        <end position="75"/>
    </location>
</feature>
<accession>A0A1L7UJ81</accession>
<evidence type="ECO:0000256" key="1">
    <source>
        <dbReference type="SAM" id="MobiDB-lite"/>
    </source>
</evidence>
<name>A0A1L7UJ81_FUSMA</name>
<dbReference type="RefSeq" id="XP_041690893.1">
    <property type="nucleotide sequence ID" value="XM_041825521.1"/>
</dbReference>
<dbReference type="AlphaFoldDB" id="A0A1L7UJ81"/>
<dbReference type="Proteomes" id="UP000184255">
    <property type="component" value="Unassembled WGS sequence"/>
</dbReference>